<organism evidence="4 5">
    <name type="scientific">Porites lobata</name>
    <dbReference type="NCBI Taxonomy" id="104759"/>
    <lineage>
        <taxon>Eukaryota</taxon>
        <taxon>Metazoa</taxon>
        <taxon>Cnidaria</taxon>
        <taxon>Anthozoa</taxon>
        <taxon>Hexacorallia</taxon>
        <taxon>Scleractinia</taxon>
        <taxon>Fungiina</taxon>
        <taxon>Poritidae</taxon>
        <taxon>Porites</taxon>
    </lineage>
</organism>
<evidence type="ECO:0000313" key="5">
    <source>
        <dbReference type="Proteomes" id="UP001159405"/>
    </source>
</evidence>
<gene>
    <name evidence="4" type="ORF">PLOB_00001254</name>
</gene>
<evidence type="ECO:0000313" key="4">
    <source>
        <dbReference type="EMBL" id="CAH3154935.1"/>
    </source>
</evidence>
<name>A0ABN8Q5B3_9CNID</name>
<dbReference type="PANTHER" id="PTHR36191:SF4">
    <property type="entry name" value="VWFD DOMAIN-CONTAINING PROTEIN"/>
    <property type="match status" value="1"/>
</dbReference>
<keyword evidence="2" id="KW-1015">Disulfide bond</keyword>
<dbReference type="Pfam" id="PF23283">
    <property type="entry name" value="D8C_UMOD"/>
    <property type="match status" value="1"/>
</dbReference>
<dbReference type="InterPro" id="IPR057774">
    <property type="entry name" value="D8C_UMOD/GP2/OIT3-like"/>
</dbReference>
<evidence type="ECO:0000256" key="1">
    <source>
        <dbReference type="ARBA" id="ARBA00022729"/>
    </source>
</evidence>
<dbReference type="Proteomes" id="UP001159405">
    <property type="component" value="Unassembled WGS sequence"/>
</dbReference>
<keyword evidence="1" id="KW-0732">Signal</keyword>
<dbReference type="PANTHER" id="PTHR36191">
    <property type="entry name" value="ENDO/EXONUCLEASE/PHOSPHATASE DOMAIN-CONTAINING PROTEIN-RELATED"/>
    <property type="match status" value="1"/>
</dbReference>
<comment type="caution">
    <text evidence="4">The sequence shown here is derived from an EMBL/GenBank/DDBJ whole genome shotgun (WGS) entry which is preliminary data.</text>
</comment>
<evidence type="ECO:0000259" key="3">
    <source>
        <dbReference type="Pfam" id="PF23283"/>
    </source>
</evidence>
<proteinExistence type="predicted"/>
<keyword evidence="5" id="KW-1185">Reference proteome</keyword>
<sequence>MGTFSRGCNSVTYRNFKNFNHDRFRHNISKTIYAFTEHFSTILPKLASEITSPIFMGTRVSVLPFFPLECLNYQAITTQNGRKNTYVSTTAICDNNLFGWHRFEAATGTKMPTSCVPNNRCNTHATGWLNGSHPTVAEGLVTRQVCFSYYDCCSWSINIQVRNCGDFYIYNFMGTPPEHPCHLRYCSTD</sequence>
<evidence type="ECO:0000256" key="2">
    <source>
        <dbReference type="ARBA" id="ARBA00023157"/>
    </source>
</evidence>
<reference evidence="4 5" key="1">
    <citation type="submission" date="2022-05" db="EMBL/GenBank/DDBJ databases">
        <authorList>
            <consortium name="Genoscope - CEA"/>
            <person name="William W."/>
        </authorList>
    </citation>
    <scope>NUCLEOTIDE SEQUENCE [LARGE SCALE GENOMIC DNA]</scope>
</reference>
<protein>
    <recommendedName>
        <fullName evidence="3">UMOD/GP2/OIT3-like D8C domain-containing protein</fullName>
    </recommendedName>
</protein>
<dbReference type="EMBL" id="CALNXK010000100">
    <property type="protein sequence ID" value="CAH3154935.1"/>
    <property type="molecule type" value="Genomic_DNA"/>
</dbReference>
<feature type="domain" description="UMOD/GP2/OIT3-like D8C" evidence="3">
    <location>
        <begin position="106"/>
        <end position="186"/>
    </location>
</feature>
<accession>A0ABN8Q5B3</accession>